<dbReference type="AlphaFoldDB" id="A0A834U058"/>
<evidence type="ECO:0000259" key="1">
    <source>
        <dbReference type="Pfam" id="PF03101"/>
    </source>
</evidence>
<proteinExistence type="predicted"/>
<protein>
    <submittedName>
        <fullName evidence="2">Protein FAR1-RELATED SEQUENCE 5-like</fullName>
    </submittedName>
</protein>
<keyword evidence="3" id="KW-1185">Reference proteome</keyword>
<organism evidence="2 3">
    <name type="scientific">Senna tora</name>
    <dbReference type="NCBI Taxonomy" id="362788"/>
    <lineage>
        <taxon>Eukaryota</taxon>
        <taxon>Viridiplantae</taxon>
        <taxon>Streptophyta</taxon>
        <taxon>Embryophyta</taxon>
        <taxon>Tracheophyta</taxon>
        <taxon>Spermatophyta</taxon>
        <taxon>Magnoliopsida</taxon>
        <taxon>eudicotyledons</taxon>
        <taxon>Gunneridae</taxon>
        <taxon>Pentapetalae</taxon>
        <taxon>rosids</taxon>
        <taxon>fabids</taxon>
        <taxon>Fabales</taxon>
        <taxon>Fabaceae</taxon>
        <taxon>Caesalpinioideae</taxon>
        <taxon>Cassia clade</taxon>
        <taxon>Senna</taxon>
    </lineage>
</organism>
<evidence type="ECO:0000313" key="3">
    <source>
        <dbReference type="Proteomes" id="UP000634136"/>
    </source>
</evidence>
<name>A0A834U058_9FABA</name>
<sequence length="284" mass="32634">MGFGVRRAYTNKSKKDGFVASVRFLCSKEGLRRADKRDHLTKNPRQETRTDYKVRMGLTNVNGIFRVFDLIEDQNHVLQTPKTAHMLPSQRKISEVQAHEIELAEDSGLQQRASSGVIMDFKGNEVVEDPKLARTMRYRQLCLKKIKLVTDAAYFEQAFLLVDKAADELVKQVAELWLKVTYVNNKKDDPIAPISECSSQPTWIKKRIGKKRKIRHMSSLDQPIKHLNFEVPERYGNQMNFDVPSRSKNTFSFTKFLMEPLITPLGGLEFYGGFSNENDDQASE</sequence>
<reference evidence="2" key="1">
    <citation type="submission" date="2020-09" db="EMBL/GenBank/DDBJ databases">
        <title>Genome-Enabled Discovery of Anthraquinone Biosynthesis in Senna tora.</title>
        <authorList>
            <person name="Kang S.-H."/>
            <person name="Pandey R.P."/>
            <person name="Lee C.-M."/>
            <person name="Sim J.-S."/>
            <person name="Jeong J.-T."/>
            <person name="Choi B.-S."/>
            <person name="Jung M."/>
            <person name="Ginzburg D."/>
            <person name="Zhao K."/>
            <person name="Won S.Y."/>
            <person name="Oh T.-J."/>
            <person name="Yu Y."/>
            <person name="Kim N.-H."/>
            <person name="Lee O.R."/>
            <person name="Lee T.-H."/>
            <person name="Bashyal P."/>
            <person name="Kim T.-S."/>
            <person name="Lee W.-H."/>
            <person name="Kawkins C."/>
            <person name="Kim C.-K."/>
            <person name="Kim J.S."/>
            <person name="Ahn B.O."/>
            <person name="Rhee S.Y."/>
            <person name="Sohng J.K."/>
        </authorList>
    </citation>
    <scope>NUCLEOTIDE SEQUENCE</scope>
    <source>
        <tissue evidence="2">Leaf</tissue>
    </source>
</reference>
<comment type="caution">
    <text evidence="2">The sequence shown here is derived from an EMBL/GenBank/DDBJ whole genome shotgun (WGS) entry which is preliminary data.</text>
</comment>
<feature type="domain" description="FAR1" evidence="1">
    <location>
        <begin position="1"/>
        <end position="79"/>
    </location>
</feature>
<dbReference type="InterPro" id="IPR004330">
    <property type="entry name" value="FAR1_DNA_bnd_dom"/>
</dbReference>
<dbReference type="EMBL" id="JAAIUW010000006">
    <property type="protein sequence ID" value="KAF7827054.1"/>
    <property type="molecule type" value="Genomic_DNA"/>
</dbReference>
<accession>A0A834U058</accession>
<dbReference type="PANTHER" id="PTHR46328">
    <property type="entry name" value="FAR-RED IMPAIRED RESPONSIVE (FAR1) FAMILY PROTEIN-RELATED"/>
    <property type="match status" value="1"/>
</dbReference>
<dbReference type="OrthoDB" id="1295349at2759"/>
<dbReference type="PANTHER" id="PTHR46328:SF34">
    <property type="entry name" value="PROTEIN FAR1-RELATED SEQUENCE 5-LIKE"/>
    <property type="match status" value="1"/>
</dbReference>
<dbReference type="Pfam" id="PF03101">
    <property type="entry name" value="FAR1"/>
    <property type="match status" value="1"/>
</dbReference>
<gene>
    <name evidence="2" type="ORF">G2W53_018218</name>
</gene>
<dbReference type="Proteomes" id="UP000634136">
    <property type="component" value="Unassembled WGS sequence"/>
</dbReference>
<evidence type="ECO:0000313" key="2">
    <source>
        <dbReference type="EMBL" id="KAF7827054.1"/>
    </source>
</evidence>